<dbReference type="EMBL" id="QNUK01000599">
    <property type="protein sequence ID" value="KAF5891280.1"/>
    <property type="molecule type" value="Genomic_DNA"/>
</dbReference>
<protein>
    <submittedName>
        <fullName evidence="2">Sperm-associated antigen 1</fullName>
    </submittedName>
</protein>
<name>A0A8J4T987_CLAMG</name>
<feature type="region of interest" description="Disordered" evidence="1">
    <location>
        <begin position="114"/>
        <end position="133"/>
    </location>
</feature>
<dbReference type="AlphaFoldDB" id="A0A8J4T987"/>
<accession>A0A8J4T987</accession>
<sequence>MGHGQENNYNGVSNGAWPGKWVKEGEEASPRKQVHEMRAMTAFSGSSGRQCELAVRWRRALFLLQQDTGLGMRNAIMVAAKADVILLELDGPEWRVELAIAVLAVRVHSTHKAHEQYQQNDDYSQDDDVELRP</sequence>
<organism evidence="2 3">
    <name type="scientific">Clarias magur</name>
    <name type="common">Asian catfish</name>
    <name type="synonym">Macropteronotus magur</name>
    <dbReference type="NCBI Taxonomy" id="1594786"/>
    <lineage>
        <taxon>Eukaryota</taxon>
        <taxon>Metazoa</taxon>
        <taxon>Chordata</taxon>
        <taxon>Craniata</taxon>
        <taxon>Vertebrata</taxon>
        <taxon>Euteleostomi</taxon>
        <taxon>Actinopterygii</taxon>
        <taxon>Neopterygii</taxon>
        <taxon>Teleostei</taxon>
        <taxon>Ostariophysi</taxon>
        <taxon>Siluriformes</taxon>
        <taxon>Clariidae</taxon>
        <taxon>Clarias</taxon>
    </lineage>
</organism>
<keyword evidence="3" id="KW-1185">Reference proteome</keyword>
<proteinExistence type="predicted"/>
<reference evidence="2" key="1">
    <citation type="submission" date="2020-07" db="EMBL/GenBank/DDBJ databases">
        <title>Clarias magur genome sequencing, assembly and annotation.</title>
        <authorList>
            <person name="Kushwaha B."/>
            <person name="Kumar R."/>
            <person name="Das P."/>
            <person name="Joshi C.G."/>
            <person name="Kumar D."/>
            <person name="Nagpure N.S."/>
            <person name="Pandey M."/>
            <person name="Agarwal S."/>
            <person name="Srivastava S."/>
            <person name="Singh M."/>
            <person name="Sahoo L."/>
            <person name="Jayasankar P."/>
            <person name="Meher P.K."/>
            <person name="Koringa P.G."/>
            <person name="Iquebal M.A."/>
            <person name="Das S.P."/>
            <person name="Bit A."/>
            <person name="Patnaik S."/>
            <person name="Patel N."/>
            <person name="Shah T.M."/>
            <person name="Hinsu A."/>
            <person name="Jena J.K."/>
        </authorList>
    </citation>
    <scope>NUCLEOTIDE SEQUENCE</scope>
    <source>
        <strain evidence="2">CIFAMagur01</strain>
        <tissue evidence="2">Testis</tissue>
    </source>
</reference>
<feature type="compositionally biased region" description="Acidic residues" evidence="1">
    <location>
        <begin position="123"/>
        <end position="133"/>
    </location>
</feature>
<gene>
    <name evidence="2" type="primary">spag1</name>
    <name evidence="2" type="ORF">DAT39_019018</name>
</gene>
<comment type="caution">
    <text evidence="2">The sequence shown here is derived from an EMBL/GenBank/DDBJ whole genome shotgun (WGS) entry which is preliminary data.</text>
</comment>
<evidence type="ECO:0000313" key="2">
    <source>
        <dbReference type="EMBL" id="KAF5891280.1"/>
    </source>
</evidence>
<evidence type="ECO:0000313" key="3">
    <source>
        <dbReference type="Proteomes" id="UP000727407"/>
    </source>
</evidence>
<dbReference type="Proteomes" id="UP000727407">
    <property type="component" value="Unassembled WGS sequence"/>
</dbReference>
<evidence type="ECO:0000256" key="1">
    <source>
        <dbReference type="SAM" id="MobiDB-lite"/>
    </source>
</evidence>